<evidence type="ECO:0000313" key="4">
    <source>
        <dbReference type="EMBL" id="GIQ67530.1"/>
    </source>
</evidence>
<feature type="domain" description="D-isomer specific 2-hydroxyacid dehydrogenase NAD-binding" evidence="3">
    <location>
        <begin position="113"/>
        <end position="289"/>
    </location>
</feature>
<dbReference type="PANTHER" id="PTHR43333">
    <property type="entry name" value="2-HACID_DH_C DOMAIN-CONTAINING PROTEIN"/>
    <property type="match status" value="1"/>
</dbReference>
<name>A0A8J4M062_9BACL</name>
<evidence type="ECO:0000256" key="1">
    <source>
        <dbReference type="ARBA" id="ARBA00023002"/>
    </source>
</evidence>
<keyword evidence="2" id="KW-0520">NAD</keyword>
<dbReference type="GO" id="GO:0016616">
    <property type="term" value="F:oxidoreductase activity, acting on the CH-OH group of donors, NAD or NADP as acceptor"/>
    <property type="evidence" value="ECO:0007669"/>
    <property type="project" value="UniProtKB-ARBA"/>
</dbReference>
<gene>
    <name evidence="4" type="ORF">XYCOK13_03540</name>
</gene>
<dbReference type="RefSeq" id="WP_213410124.1">
    <property type="nucleotide sequence ID" value="NZ_BOVK01000005.1"/>
</dbReference>
<dbReference type="PROSITE" id="PS00671">
    <property type="entry name" value="D_2_HYDROXYACID_DH_3"/>
    <property type="match status" value="1"/>
</dbReference>
<dbReference type="Gene3D" id="3.40.50.720">
    <property type="entry name" value="NAD(P)-binding Rossmann-like Domain"/>
    <property type="match status" value="2"/>
</dbReference>
<evidence type="ECO:0000259" key="3">
    <source>
        <dbReference type="Pfam" id="PF02826"/>
    </source>
</evidence>
<dbReference type="SUPFAM" id="SSF51735">
    <property type="entry name" value="NAD(P)-binding Rossmann-fold domains"/>
    <property type="match status" value="1"/>
</dbReference>
<dbReference type="GO" id="GO:0051287">
    <property type="term" value="F:NAD binding"/>
    <property type="evidence" value="ECO:0007669"/>
    <property type="project" value="InterPro"/>
</dbReference>
<dbReference type="AlphaFoldDB" id="A0A8J4M062"/>
<dbReference type="InterPro" id="IPR036291">
    <property type="entry name" value="NAD(P)-bd_dom_sf"/>
</dbReference>
<organism evidence="4 5">
    <name type="scientific">Xylanibacillus composti</name>
    <dbReference type="NCBI Taxonomy" id="1572762"/>
    <lineage>
        <taxon>Bacteria</taxon>
        <taxon>Bacillati</taxon>
        <taxon>Bacillota</taxon>
        <taxon>Bacilli</taxon>
        <taxon>Bacillales</taxon>
        <taxon>Paenibacillaceae</taxon>
        <taxon>Xylanibacillus</taxon>
    </lineage>
</organism>
<dbReference type="InterPro" id="IPR006140">
    <property type="entry name" value="D-isomer_DH_NAD-bd"/>
</dbReference>
<reference evidence="4" key="1">
    <citation type="submission" date="2021-04" db="EMBL/GenBank/DDBJ databases">
        <title>Draft genome sequence of Xylanibacillus composti strain K13.</title>
        <authorList>
            <person name="Uke A."/>
            <person name="Chhe C."/>
            <person name="Baramee S."/>
            <person name="Kosugi A."/>
        </authorList>
    </citation>
    <scope>NUCLEOTIDE SEQUENCE</scope>
    <source>
        <strain evidence="4">K13</strain>
    </source>
</reference>
<protein>
    <submittedName>
        <fullName evidence="4">Hydroxyacid dehydrogenase</fullName>
    </submittedName>
</protein>
<proteinExistence type="predicted"/>
<dbReference type="PANTHER" id="PTHR43333:SF1">
    <property type="entry name" value="D-ISOMER SPECIFIC 2-HYDROXYACID DEHYDROGENASE NAD-BINDING DOMAIN-CONTAINING PROTEIN"/>
    <property type="match status" value="1"/>
</dbReference>
<dbReference type="EMBL" id="BOVK01000005">
    <property type="protein sequence ID" value="GIQ67530.1"/>
    <property type="molecule type" value="Genomic_DNA"/>
</dbReference>
<keyword evidence="5" id="KW-1185">Reference proteome</keyword>
<accession>A0A8J4M062</accession>
<evidence type="ECO:0000256" key="2">
    <source>
        <dbReference type="ARBA" id="ARBA00023027"/>
    </source>
</evidence>
<comment type="caution">
    <text evidence="4">The sequence shown here is derived from an EMBL/GenBank/DDBJ whole genome shotgun (WGS) entry which is preliminary data.</text>
</comment>
<dbReference type="CDD" id="cd05300">
    <property type="entry name" value="2-Hacid_dh_1"/>
    <property type="match status" value="1"/>
</dbReference>
<evidence type="ECO:0000313" key="5">
    <source>
        <dbReference type="Proteomes" id="UP000677918"/>
    </source>
</evidence>
<dbReference type="Proteomes" id="UP000677918">
    <property type="component" value="Unassembled WGS sequence"/>
</dbReference>
<dbReference type="SUPFAM" id="SSF52283">
    <property type="entry name" value="Formate/glycerate dehydrogenase catalytic domain-like"/>
    <property type="match status" value="1"/>
</dbReference>
<keyword evidence="1" id="KW-0560">Oxidoreductase</keyword>
<dbReference type="InterPro" id="IPR029753">
    <property type="entry name" value="D-isomer_DH_CS"/>
</dbReference>
<dbReference type="Pfam" id="PF02826">
    <property type="entry name" value="2-Hacid_dh_C"/>
    <property type="match status" value="1"/>
</dbReference>
<sequence>MTTRSIDKVLVTVKYPPHHFERLRKAFAPAELFIVDKHDEEAMRAALEVADAAVLEGDLDERFWQAPKLKWVHCDHAGLNGSARPEVFERGLLVTGSAGRSAPVLAEHVMLFALLHVYQYANFYEAQKRHQWGVPGYEQLRGLYGKTMGIVGLGHTGKELAVRAKAFGMRVLGYRRSIGSPPPGVDLLYSAEVGDSLDALLQESDIVALALPLTDHTHHLIGERELRLMKPTACLINMARGAVVDEAALVKALHDGVIGGAGLDTYVQEPLPPDNPLWDAPNTYMTPHCTPAVPDRIGRSLDIICENIERFRDGRELLNLLRPDERYTKG</sequence>